<dbReference type="SMART" id="SM00823">
    <property type="entry name" value="PKS_PP"/>
    <property type="match status" value="1"/>
</dbReference>
<dbReference type="InterPro" id="IPR036736">
    <property type="entry name" value="ACP-like_sf"/>
</dbReference>
<evidence type="ECO:0000313" key="5">
    <source>
        <dbReference type="RefSeq" id="XP_030978013.1"/>
    </source>
</evidence>
<dbReference type="InterPro" id="IPR020845">
    <property type="entry name" value="AMP-binding_CS"/>
</dbReference>
<dbReference type="InterPro" id="IPR001031">
    <property type="entry name" value="Thioesterase"/>
</dbReference>
<sequence>MDSSIPGTKPKSPSTRQPTLVHLLQDAANQDAQRHLIFYPQGDTKNPLTISYRQLYVQARQNAAVIMSLDKFRKNHPILVHLDKQWDTILWCWSVMLAGGLPVISTPFSRVEEHRQKHIQGLSTLLQSPICITNTESILLFDGELDMHLHTVESLTQMKKQRQRDDVDASRGKRLGLAWDTRSHEETALLMLTSGSTGNAKAVELSHAQILAAVAGKASVRQLPKGRPMLNWIGMDHVASLVEIHVQALWLGIDQIHVHPSDVISSPGLFLDLLSKHRVCRSFAPNFFLIKLIAELESSLSHRDAITRPKWDLSSLTILASGGEANDVQVCKAVSRLLATYGAYPNVVTTGFGMTETCAGSIYNLDCPGYDMAQGRSIASLGKCIDGIEMRVTIGEDRAACRVAVADEPGYLELRGPVVFKRYYRSTRATAEAISTDGWFRTGDQACIGEDGNLAMIGRFKEVFNINGVKHEVADVQEALDRSLAGRVSRLVCFPSKTAGTEQVTVAYIPPSPPPADSALALLETDELAMQACMLSTGSRPLVFLLRDASLPSLPVSTLGKISRAKMRKLFEDGIFDQDVAAYDRAIREARQAISLEENIQCRTGAEASLMRDVAETLGVSETAMGLDSPFYSLGITSMDLIRLKNRIDKRLGTTLPIVLLMKHPTVRELAVSLEAHVRACGGGGATNNDKNVLQDVAVPYDPVVAFQTVGDKTPLWLIHPGVGEVLVFVGLVQEIAKSDHMRPVYALRARGFDHGQQPFVSITEARDTYLAAIRQRQPRGPYALAGYSYGTMLAFEVTKALEAAGETVAFLGSFNLPPHIRQRMQQLSRNACLLHLAQFLALVTEDFADEKEGDQAYLALPPADALRYILDTSDKARLQDLALSERDLDRWVDVAFGLQSMATDYEPEGIVAVIDVFHAIPLRRAARNRDEWIHLQLAKWKDFCASVPRFHAVGGAHYTMLGPDHVQGFAVELIGALRKRDI</sequence>
<dbReference type="GO" id="GO:0006633">
    <property type="term" value="P:fatty acid biosynthetic process"/>
    <property type="evidence" value="ECO:0007669"/>
    <property type="project" value="TreeGrafter"/>
</dbReference>
<evidence type="ECO:0000259" key="3">
    <source>
        <dbReference type="PROSITE" id="PS50075"/>
    </source>
</evidence>
<dbReference type="Gene3D" id="3.40.50.12780">
    <property type="entry name" value="N-terminal domain of ligase-like"/>
    <property type="match status" value="1"/>
</dbReference>
<evidence type="ECO:0000256" key="1">
    <source>
        <dbReference type="ARBA" id="ARBA00022450"/>
    </source>
</evidence>
<dbReference type="KEGG" id="pgri:PgNI_09348"/>
<keyword evidence="1" id="KW-0596">Phosphopantetheine</keyword>
<proteinExistence type="predicted"/>
<feature type="domain" description="Carrier" evidence="3">
    <location>
        <begin position="601"/>
        <end position="678"/>
    </location>
</feature>
<dbReference type="GO" id="GO:0031177">
    <property type="term" value="F:phosphopantetheine binding"/>
    <property type="evidence" value="ECO:0007669"/>
    <property type="project" value="InterPro"/>
</dbReference>
<dbReference type="InterPro" id="IPR009081">
    <property type="entry name" value="PP-bd_ACP"/>
</dbReference>
<dbReference type="SUPFAM" id="SSF56801">
    <property type="entry name" value="Acetyl-CoA synthetase-like"/>
    <property type="match status" value="1"/>
</dbReference>
<dbReference type="Pfam" id="PF00975">
    <property type="entry name" value="Thioesterase"/>
    <property type="match status" value="1"/>
</dbReference>
<keyword evidence="2" id="KW-0597">Phosphoprotein</keyword>
<dbReference type="InterPro" id="IPR045851">
    <property type="entry name" value="AMP-bd_C_sf"/>
</dbReference>
<dbReference type="InterPro" id="IPR042099">
    <property type="entry name" value="ANL_N_sf"/>
</dbReference>
<dbReference type="PANTHER" id="PTHR24096">
    <property type="entry name" value="LONG-CHAIN-FATTY-ACID--COA LIGASE"/>
    <property type="match status" value="1"/>
</dbReference>
<dbReference type="Gene3D" id="3.40.50.1820">
    <property type="entry name" value="alpha/beta hydrolase"/>
    <property type="match status" value="1"/>
</dbReference>
<dbReference type="InterPro" id="IPR000873">
    <property type="entry name" value="AMP-dep_synth/lig_dom"/>
</dbReference>
<dbReference type="InterPro" id="IPR029058">
    <property type="entry name" value="AB_hydrolase_fold"/>
</dbReference>
<dbReference type="PROSITE" id="PS50075">
    <property type="entry name" value="CARRIER"/>
    <property type="match status" value="1"/>
</dbReference>
<dbReference type="GO" id="GO:0031957">
    <property type="term" value="F:very long-chain fatty acid-CoA ligase activity"/>
    <property type="evidence" value="ECO:0007669"/>
    <property type="project" value="TreeGrafter"/>
</dbReference>
<dbReference type="GeneID" id="41964240"/>
<dbReference type="Gene3D" id="1.10.1200.10">
    <property type="entry name" value="ACP-like"/>
    <property type="match status" value="1"/>
</dbReference>
<dbReference type="PROSITE" id="PS00455">
    <property type="entry name" value="AMP_BINDING"/>
    <property type="match status" value="1"/>
</dbReference>
<dbReference type="AlphaFoldDB" id="A0A6P8ASY0"/>
<dbReference type="Pfam" id="PF00501">
    <property type="entry name" value="AMP-binding"/>
    <property type="match status" value="1"/>
</dbReference>
<dbReference type="Pfam" id="PF00550">
    <property type="entry name" value="PP-binding"/>
    <property type="match status" value="1"/>
</dbReference>
<name>A0A6P8ASY0_PYRGI</name>
<reference evidence="5" key="1">
    <citation type="journal article" date="2019" name="Mol. Biol. Evol.">
        <title>Blast fungal genomes show frequent chromosomal changes, gene gains and losses, and effector gene turnover.</title>
        <authorList>
            <person name="Gomez Luciano L.B."/>
            <person name="Jason Tsai I."/>
            <person name="Chuma I."/>
            <person name="Tosa Y."/>
            <person name="Chen Y.H."/>
            <person name="Li J.Y."/>
            <person name="Li M.Y."/>
            <person name="Jade Lu M.Y."/>
            <person name="Nakayashiki H."/>
            <person name="Li W.H."/>
        </authorList>
    </citation>
    <scope>NUCLEOTIDE SEQUENCE</scope>
    <source>
        <strain evidence="5">NI907</strain>
    </source>
</reference>
<evidence type="ECO:0000256" key="2">
    <source>
        <dbReference type="ARBA" id="ARBA00022553"/>
    </source>
</evidence>
<dbReference type="SUPFAM" id="SSF47336">
    <property type="entry name" value="ACP-like"/>
    <property type="match status" value="1"/>
</dbReference>
<protein>
    <recommendedName>
        <fullName evidence="3">Carrier domain-containing protein</fullName>
    </recommendedName>
</protein>
<dbReference type="Gene3D" id="3.30.300.30">
    <property type="match status" value="1"/>
</dbReference>
<accession>A0A6P8ASY0</accession>
<reference evidence="5" key="3">
    <citation type="submission" date="2025-08" db="UniProtKB">
        <authorList>
            <consortium name="RefSeq"/>
        </authorList>
    </citation>
    <scope>IDENTIFICATION</scope>
    <source>
        <strain evidence="5">NI907</strain>
    </source>
</reference>
<reference evidence="5" key="2">
    <citation type="submission" date="2019-10" db="EMBL/GenBank/DDBJ databases">
        <authorList>
            <consortium name="NCBI Genome Project"/>
        </authorList>
    </citation>
    <scope>NUCLEOTIDE SEQUENCE</scope>
    <source>
        <strain evidence="5">NI907</strain>
    </source>
</reference>
<dbReference type="PANTHER" id="PTHR24096:SF267">
    <property type="entry name" value="MALONATE--COA LIGASE ACSF3, MITOCHONDRIAL"/>
    <property type="match status" value="1"/>
</dbReference>
<dbReference type="InterPro" id="IPR020806">
    <property type="entry name" value="PKS_PP-bd"/>
</dbReference>
<keyword evidence="4" id="KW-1185">Reference proteome</keyword>
<evidence type="ECO:0000313" key="4">
    <source>
        <dbReference type="Proteomes" id="UP000515153"/>
    </source>
</evidence>
<dbReference type="Proteomes" id="UP000515153">
    <property type="component" value="Unplaced"/>
</dbReference>
<dbReference type="RefSeq" id="XP_030978013.1">
    <property type="nucleotide sequence ID" value="XM_031129332.1"/>
</dbReference>
<dbReference type="SUPFAM" id="SSF53474">
    <property type="entry name" value="alpha/beta-Hydrolases"/>
    <property type="match status" value="1"/>
</dbReference>
<gene>
    <name evidence="5" type="ORF">PgNI_09348</name>
</gene>
<organism evidence="4 5">
    <name type="scientific">Pyricularia grisea</name>
    <name type="common">Crabgrass-specific blast fungus</name>
    <name type="synonym">Magnaporthe grisea</name>
    <dbReference type="NCBI Taxonomy" id="148305"/>
    <lineage>
        <taxon>Eukaryota</taxon>
        <taxon>Fungi</taxon>
        <taxon>Dikarya</taxon>
        <taxon>Ascomycota</taxon>
        <taxon>Pezizomycotina</taxon>
        <taxon>Sordariomycetes</taxon>
        <taxon>Sordariomycetidae</taxon>
        <taxon>Magnaporthales</taxon>
        <taxon>Pyriculariaceae</taxon>
        <taxon>Pyricularia</taxon>
    </lineage>
</organism>